<dbReference type="SMART" id="SM00663">
    <property type="entry name" value="RPOLA_N"/>
    <property type="match status" value="1"/>
</dbReference>
<evidence type="ECO:0000256" key="2">
    <source>
        <dbReference type="ARBA" id="ARBA00022679"/>
    </source>
</evidence>
<feature type="domain" description="RNA polymerase N-terminal" evidence="9">
    <location>
        <begin position="318"/>
        <end position="594"/>
    </location>
</feature>
<dbReference type="PANTHER" id="PTHR19376:SF54">
    <property type="entry name" value="DNA-DIRECTED RNA POLYMERASE SUBUNIT BETA"/>
    <property type="match status" value="1"/>
</dbReference>
<dbReference type="Gene3D" id="4.10.860.120">
    <property type="entry name" value="RNA polymerase II, clamp domain"/>
    <property type="match status" value="1"/>
</dbReference>
<dbReference type="Pfam" id="PF00623">
    <property type="entry name" value="RNA_pol_Rpb1_2"/>
    <property type="match status" value="1"/>
</dbReference>
<dbReference type="InterPro" id="IPR007066">
    <property type="entry name" value="RNA_pol_Rpb1_3"/>
</dbReference>
<dbReference type="PANTHER" id="PTHR19376">
    <property type="entry name" value="DNA-DIRECTED RNA POLYMERASE"/>
    <property type="match status" value="1"/>
</dbReference>
<keyword evidence="5 7" id="KW-0804">Transcription</keyword>
<dbReference type="Pfam" id="PF05000">
    <property type="entry name" value="RNA_pol_Rpb1_4"/>
    <property type="match status" value="1"/>
</dbReference>
<accession>A0A1F5GYQ1</accession>
<dbReference type="GO" id="GO:0003899">
    <property type="term" value="F:DNA-directed RNA polymerase activity"/>
    <property type="evidence" value="ECO:0007669"/>
    <property type="project" value="UniProtKB-EC"/>
</dbReference>
<dbReference type="GO" id="GO:0046872">
    <property type="term" value="F:metal ion binding"/>
    <property type="evidence" value="ECO:0007669"/>
    <property type="project" value="UniProtKB-KW"/>
</dbReference>
<protein>
    <recommendedName>
        <fullName evidence="7">DNA-directed RNA polymerase subunit</fullName>
        <ecNumber evidence="7">2.7.7.6</ecNumber>
    </recommendedName>
</protein>
<evidence type="ECO:0000256" key="3">
    <source>
        <dbReference type="ARBA" id="ARBA00022695"/>
    </source>
</evidence>
<dbReference type="EMBL" id="MFBO01000039">
    <property type="protein sequence ID" value="OGD97052.1"/>
    <property type="molecule type" value="Genomic_DNA"/>
</dbReference>
<dbReference type="Proteomes" id="UP000176740">
    <property type="component" value="Unassembled WGS sequence"/>
</dbReference>
<keyword evidence="4" id="KW-0479">Metal-binding</keyword>
<dbReference type="GO" id="GO:0000428">
    <property type="term" value="C:DNA-directed RNA polymerase complex"/>
    <property type="evidence" value="ECO:0007669"/>
    <property type="project" value="UniProtKB-KW"/>
</dbReference>
<dbReference type="EC" id="2.7.7.6" evidence="7"/>
<dbReference type="InterPro" id="IPR007080">
    <property type="entry name" value="RNA_pol_Rpb1_1"/>
</dbReference>
<dbReference type="NCBIfam" id="TIGR02386">
    <property type="entry name" value="rpoC_TIGR"/>
    <property type="match status" value="1"/>
</dbReference>
<dbReference type="InterPro" id="IPR007083">
    <property type="entry name" value="RNA_pol_Rpb1_4"/>
</dbReference>
<dbReference type="InterPro" id="IPR012754">
    <property type="entry name" value="DNA-dir_RpoC_beta_prime_bact"/>
</dbReference>
<dbReference type="Gene3D" id="1.10.40.90">
    <property type="match status" value="1"/>
</dbReference>
<dbReference type="Gene3D" id="1.10.274.100">
    <property type="entry name" value="RNA polymerase Rpb1, domain 3"/>
    <property type="match status" value="1"/>
</dbReference>
<dbReference type="GO" id="GO:0003677">
    <property type="term" value="F:DNA binding"/>
    <property type="evidence" value="ECO:0007669"/>
    <property type="project" value="InterPro"/>
</dbReference>
<evidence type="ECO:0000256" key="7">
    <source>
        <dbReference type="RuleBase" id="RU004279"/>
    </source>
</evidence>
<dbReference type="Gene3D" id="1.10.1790.20">
    <property type="match status" value="1"/>
</dbReference>
<keyword evidence="2 7" id="KW-0808">Transferase</keyword>
<dbReference type="InterPro" id="IPR038120">
    <property type="entry name" value="Rpb1_funnel_sf"/>
</dbReference>
<dbReference type="HAMAP" id="MF_01322">
    <property type="entry name" value="RNApol_bact_RpoC"/>
    <property type="match status" value="1"/>
</dbReference>
<gene>
    <name evidence="10" type="ORF">A3A49_00775</name>
</gene>
<dbReference type="GO" id="GO:0006351">
    <property type="term" value="P:DNA-templated transcription"/>
    <property type="evidence" value="ECO:0007669"/>
    <property type="project" value="InterPro"/>
</dbReference>
<dbReference type="CDD" id="cd02655">
    <property type="entry name" value="RNAP_beta'_C"/>
    <property type="match status" value="1"/>
</dbReference>
<keyword evidence="1 7" id="KW-0240">DNA-directed RNA polymerase</keyword>
<dbReference type="CDD" id="cd01609">
    <property type="entry name" value="RNAP_beta'_N"/>
    <property type="match status" value="1"/>
</dbReference>
<evidence type="ECO:0000259" key="9">
    <source>
        <dbReference type="SMART" id="SM00663"/>
    </source>
</evidence>
<keyword evidence="3 7" id="KW-0548">Nucleotidyltransferase</keyword>
<sequence>MNELIDFEALKLTLSSQEDIKSWSFGEITKPETINYRTLKPEKDGLFDERIFGPTKDWECYCGKYKRIRYRGIICDKCGVEVTQSRVRRERMGHITLAAPVVHNWFFKGSPSKLGLLLDVSPRNLDAVVYFASYLVVEIDSEKKKEILKNLMDELGKKRVEKQVLLKQKLDVEEKNVKKEIAQIKSKGKVKESTDIKIEELQLRMRQIQAKHKEESSQEIQRLEEIYKNITDLVKMIKPLDLLSEEEYFKLEDYNAQEFLKVGMGAEAVLSALENFELAKLSVSLREEIANSTGQKHIKATKRLRVVESMRKSGLSPNWMIIKVLPVLPPDLRPMVQLSGGRFATSDLNDLYRRVINRNNRLKKLIELGAPDIILRNEKRMLQEAVDALIDSQRVKSTRASQDLRSLSDMLRGKQGRFRQNLLGKRVDYSGRSVIVVGPELNLNQAGIPKEMALEMFKPFVLREVISRGYAPNVKSAKHYLERRSSEIWDILEEITRDHPILLNRAPTLHRLGIQAFYPILIEGNAIRIHPCICAGFNADFDGDQMAIHVPLSEKSKEEAFRLMLAARNLVRPADGSPITLPNKEMALGSFYLTSIDEDAQEYGGVFANENEVVLAASINQIEIRQKINVKIGAKILSTSAGRVMFNMQLPESMRFINETITAGRIKGLINLAIDKLTEEEVTQLIDKLKSLGFEGATFSGLSVSVFDCVIVEDKEKIIKKAEKEVDGIEKNFKLGLITKEEQKRLSQEVWLSVTNELADLTWKGLSLDNSIKIISDSGGSRATAEQIKQLSAMRGLVTDPSGQIVPLPIKSNFREGLSVFEYFTSARGARKGLADRAIKTAESGYLTRRLVDVAHDAIIRIDDCKTKEGIVIAKTDKRQMPFSQRIIGRVTAQEIKLPRGKKVIALKNILIDEKLIHEIEDNAIDSVVVRSPLTCEAKYGLCSMCYGKDLVTRKLVSIGTPVGVIAAQSIGEPGTQLTMRTFHTGGIVGLDITQGLPRVEELFEARTPKYVAQISQIGGKVKVEESEDGYKIKVKSTTKPSGEMEYIIPPTAELAVEDGQLIAAGTPLLTGYLDIKEILSVSGLHAAQKYITDGTQEVYESQGVAINDKHFEIIVKKMSEKVRIESSGDTVLLPGELIDKNRFQEKNAKVLAEGGEPATAQVIILGITRAALYTESFLSAASFQETTRILTDAAIEGKVDKLLGLK</sequence>
<comment type="catalytic activity">
    <reaction evidence="6 7">
        <text>RNA(n) + a ribonucleoside 5'-triphosphate = RNA(n+1) + diphosphate</text>
        <dbReference type="Rhea" id="RHEA:21248"/>
        <dbReference type="Rhea" id="RHEA-COMP:14527"/>
        <dbReference type="Rhea" id="RHEA-COMP:17342"/>
        <dbReference type="ChEBI" id="CHEBI:33019"/>
        <dbReference type="ChEBI" id="CHEBI:61557"/>
        <dbReference type="ChEBI" id="CHEBI:140395"/>
        <dbReference type="EC" id="2.7.7.6"/>
    </reaction>
</comment>
<evidence type="ECO:0000256" key="6">
    <source>
        <dbReference type="ARBA" id="ARBA00048552"/>
    </source>
</evidence>
<dbReference type="Pfam" id="PF04983">
    <property type="entry name" value="RNA_pol_Rpb1_3"/>
    <property type="match status" value="1"/>
</dbReference>
<comment type="caution">
    <text evidence="10">The sequence shown here is derived from an EMBL/GenBank/DDBJ whole genome shotgun (WGS) entry which is preliminary data.</text>
</comment>
<dbReference type="InterPro" id="IPR000722">
    <property type="entry name" value="RNA_pol_asu"/>
</dbReference>
<dbReference type="Gene3D" id="1.10.150.390">
    <property type="match status" value="1"/>
</dbReference>
<reference evidence="10 11" key="1">
    <citation type="journal article" date="2016" name="Nat. Commun.">
        <title>Thousands of microbial genomes shed light on interconnected biogeochemical processes in an aquifer system.</title>
        <authorList>
            <person name="Anantharaman K."/>
            <person name="Brown C.T."/>
            <person name="Hug L.A."/>
            <person name="Sharon I."/>
            <person name="Castelle C.J."/>
            <person name="Probst A.J."/>
            <person name="Thomas B.C."/>
            <person name="Singh A."/>
            <person name="Wilkins M.J."/>
            <person name="Karaoz U."/>
            <person name="Brodie E.L."/>
            <person name="Williams K.H."/>
            <person name="Hubbard S.S."/>
            <person name="Banfield J.F."/>
        </authorList>
    </citation>
    <scope>NUCLEOTIDE SEQUENCE [LARGE SCALE GENOMIC DNA]</scope>
</reference>
<evidence type="ECO:0000313" key="10">
    <source>
        <dbReference type="EMBL" id="OGD97052.1"/>
    </source>
</evidence>
<dbReference type="STRING" id="1797725.A3A49_00775"/>
<keyword evidence="8" id="KW-0175">Coiled coil</keyword>
<comment type="function">
    <text evidence="7">DNA-dependent RNA polymerase catalyzes the transcription of DNA into RNA using the four ribonucleoside triphosphates as substrates.</text>
</comment>
<dbReference type="InterPro" id="IPR044893">
    <property type="entry name" value="RNA_pol_Rpb1_clamp_domain"/>
</dbReference>
<dbReference type="InterPro" id="IPR045867">
    <property type="entry name" value="DNA-dir_RpoC_beta_prime"/>
</dbReference>
<evidence type="ECO:0000256" key="5">
    <source>
        <dbReference type="ARBA" id="ARBA00023163"/>
    </source>
</evidence>
<dbReference type="AlphaFoldDB" id="A0A1F5GYQ1"/>
<name>A0A1F5GYQ1_9BACT</name>
<feature type="non-terminal residue" evidence="10">
    <location>
        <position position="1207"/>
    </location>
</feature>
<dbReference type="Gene3D" id="2.40.50.100">
    <property type="match status" value="1"/>
</dbReference>
<dbReference type="InterPro" id="IPR006592">
    <property type="entry name" value="RNA_pol_N"/>
</dbReference>
<organism evidence="10 11">
    <name type="scientific">Candidatus Curtissbacteria bacterium RIFCSPLOWO2_01_FULL_38_11b</name>
    <dbReference type="NCBI Taxonomy" id="1797725"/>
    <lineage>
        <taxon>Bacteria</taxon>
        <taxon>Candidatus Curtissiibacteriota</taxon>
    </lineage>
</organism>
<dbReference type="Gene3D" id="2.40.40.20">
    <property type="match status" value="1"/>
</dbReference>
<proteinExistence type="inferred from homology"/>
<dbReference type="SUPFAM" id="SSF64484">
    <property type="entry name" value="beta and beta-prime subunits of DNA dependent RNA-polymerase"/>
    <property type="match status" value="1"/>
</dbReference>
<dbReference type="InterPro" id="IPR007081">
    <property type="entry name" value="RNA_pol_Rpb1_5"/>
</dbReference>
<evidence type="ECO:0000256" key="8">
    <source>
        <dbReference type="SAM" id="Coils"/>
    </source>
</evidence>
<evidence type="ECO:0000313" key="11">
    <source>
        <dbReference type="Proteomes" id="UP000176740"/>
    </source>
</evidence>
<evidence type="ECO:0000256" key="1">
    <source>
        <dbReference type="ARBA" id="ARBA00022478"/>
    </source>
</evidence>
<feature type="coiled-coil region" evidence="8">
    <location>
        <begin position="167"/>
        <end position="233"/>
    </location>
</feature>
<comment type="similarity">
    <text evidence="7">Belongs to the RNA polymerase beta' chain family.</text>
</comment>
<dbReference type="Pfam" id="PF04997">
    <property type="entry name" value="RNA_pol_Rpb1_1"/>
    <property type="match status" value="1"/>
</dbReference>
<dbReference type="Gene3D" id="1.10.132.30">
    <property type="match status" value="1"/>
</dbReference>
<dbReference type="InterPro" id="IPR042102">
    <property type="entry name" value="RNA_pol_Rpb1_3_sf"/>
</dbReference>
<dbReference type="Pfam" id="PF04998">
    <property type="entry name" value="RNA_pol_Rpb1_5"/>
    <property type="match status" value="1"/>
</dbReference>
<evidence type="ECO:0000256" key="4">
    <source>
        <dbReference type="ARBA" id="ARBA00022723"/>
    </source>
</evidence>